<name>A0A518C265_9BACT</name>
<dbReference type="AlphaFoldDB" id="A0A518C265"/>
<dbReference type="InterPro" id="IPR016084">
    <property type="entry name" value="Haem_Oase-like_multi-hlx"/>
</dbReference>
<keyword evidence="2" id="KW-1185">Reference proteome</keyword>
<protein>
    <recommendedName>
        <fullName evidence="3">DUF3050 domain-containing protein</fullName>
    </recommendedName>
</protein>
<evidence type="ECO:0000313" key="2">
    <source>
        <dbReference type="Proteomes" id="UP000318626"/>
    </source>
</evidence>
<gene>
    <name evidence="1" type="ORF">Pan97_02850</name>
</gene>
<dbReference type="InterPro" id="IPR024423">
    <property type="entry name" value="DUF3050"/>
</dbReference>
<evidence type="ECO:0000313" key="1">
    <source>
        <dbReference type="EMBL" id="QDU73316.1"/>
    </source>
</evidence>
<dbReference type="Gene3D" id="1.20.910.10">
    <property type="entry name" value="Heme oxygenase-like"/>
    <property type="match status" value="1"/>
</dbReference>
<dbReference type="SUPFAM" id="SSF48613">
    <property type="entry name" value="Heme oxygenase-like"/>
    <property type="match status" value="1"/>
</dbReference>
<dbReference type="EMBL" id="CP036289">
    <property type="protein sequence ID" value="QDU73316.1"/>
    <property type="molecule type" value="Genomic_DNA"/>
</dbReference>
<proteinExistence type="predicted"/>
<sequence length="263" mass="29822">MIIMPPSAQERLARIEQVLAPQRQELLDHPVYQRIGDADALKVFMQYHVFAVWDFMSLLKALQLKLTCTTVPWLPTENNLGRRLVNEIVLGEESDEDGEGGFRSHFELYQNSMQQIGADGYFIDRFLQRLENGRDVTAALYEADLPRPIVQFVTNTFDLIASDNLCAIASGFTYGREDLLPGVFQKIVAQVNQELSGSASKFVYYLDRHIELDGDSHGPMAHRLLSHLCGDDDHKWQAAEDAAVRSLEARLLLWNGMYDALAY</sequence>
<organism evidence="1 2">
    <name type="scientific">Bremerella volcania</name>
    <dbReference type="NCBI Taxonomy" id="2527984"/>
    <lineage>
        <taxon>Bacteria</taxon>
        <taxon>Pseudomonadati</taxon>
        <taxon>Planctomycetota</taxon>
        <taxon>Planctomycetia</taxon>
        <taxon>Pirellulales</taxon>
        <taxon>Pirellulaceae</taxon>
        <taxon>Bremerella</taxon>
    </lineage>
</organism>
<reference evidence="2" key="1">
    <citation type="submission" date="2019-02" db="EMBL/GenBank/DDBJ databases">
        <title>Deep-cultivation of Planctomycetes and their phenomic and genomic characterization uncovers novel biology.</title>
        <authorList>
            <person name="Wiegand S."/>
            <person name="Jogler M."/>
            <person name="Boedeker C."/>
            <person name="Pinto D."/>
            <person name="Vollmers J."/>
            <person name="Rivas-Marin E."/>
            <person name="Kohn T."/>
            <person name="Peeters S.H."/>
            <person name="Heuer A."/>
            <person name="Rast P."/>
            <person name="Oberbeckmann S."/>
            <person name="Bunk B."/>
            <person name="Jeske O."/>
            <person name="Meyerdierks A."/>
            <person name="Storesund J.E."/>
            <person name="Kallscheuer N."/>
            <person name="Luecker S."/>
            <person name="Lage O.M."/>
            <person name="Pohl T."/>
            <person name="Merkel B.J."/>
            <person name="Hornburger P."/>
            <person name="Mueller R.-W."/>
            <person name="Bruemmer F."/>
            <person name="Labrenz M."/>
            <person name="Spormann A.M."/>
            <person name="Op den Camp H."/>
            <person name="Overmann J."/>
            <person name="Amann R."/>
            <person name="Jetten M.S.M."/>
            <person name="Mascher T."/>
            <person name="Medema M.H."/>
            <person name="Devos D.P."/>
            <person name="Kaster A.-K."/>
            <person name="Ovreas L."/>
            <person name="Rohde M."/>
            <person name="Galperin M.Y."/>
            <person name="Jogler C."/>
        </authorList>
    </citation>
    <scope>NUCLEOTIDE SEQUENCE [LARGE SCALE GENOMIC DNA]</scope>
    <source>
        <strain evidence="2">Pan97</strain>
    </source>
</reference>
<dbReference type="KEGG" id="bvo:Pan97_02850"/>
<accession>A0A518C265</accession>
<dbReference type="Pfam" id="PF11251">
    <property type="entry name" value="DUF3050"/>
    <property type="match status" value="1"/>
</dbReference>
<dbReference type="Proteomes" id="UP000318626">
    <property type="component" value="Chromosome"/>
</dbReference>
<dbReference type="RefSeq" id="WP_196782241.1">
    <property type="nucleotide sequence ID" value="NZ_CP036289.1"/>
</dbReference>
<evidence type="ECO:0008006" key="3">
    <source>
        <dbReference type="Google" id="ProtNLM"/>
    </source>
</evidence>